<comment type="similarity">
    <text evidence="2">Belongs to the acyltransferase 3 family.</text>
</comment>
<gene>
    <name evidence="9" type="ORF">MUY27_01820</name>
</gene>
<keyword evidence="10" id="KW-1185">Reference proteome</keyword>
<dbReference type="RefSeq" id="WP_245128257.1">
    <property type="nucleotide sequence ID" value="NZ_JALJEJ010000001.1"/>
</dbReference>
<keyword evidence="9" id="KW-0012">Acyltransferase</keyword>
<dbReference type="GO" id="GO:0005886">
    <property type="term" value="C:plasma membrane"/>
    <property type="evidence" value="ECO:0007669"/>
    <property type="project" value="UniProtKB-SubCell"/>
</dbReference>
<feature type="transmembrane region" description="Helical" evidence="7">
    <location>
        <begin position="46"/>
        <end position="71"/>
    </location>
</feature>
<organism evidence="9 10">
    <name type="scientific">Mucilaginibacter straminoryzae</name>
    <dbReference type="NCBI Taxonomy" id="2932774"/>
    <lineage>
        <taxon>Bacteria</taxon>
        <taxon>Pseudomonadati</taxon>
        <taxon>Bacteroidota</taxon>
        <taxon>Sphingobacteriia</taxon>
        <taxon>Sphingobacteriales</taxon>
        <taxon>Sphingobacteriaceae</taxon>
        <taxon>Mucilaginibacter</taxon>
    </lineage>
</organism>
<dbReference type="GO" id="GO:0009246">
    <property type="term" value="P:enterobacterial common antigen biosynthetic process"/>
    <property type="evidence" value="ECO:0007669"/>
    <property type="project" value="TreeGrafter"/>
</dbReference>
<keyword evidence="9" id="KW-0808">Transferase</keyword>
<evidence type="ECO:0000256" key="4">
    <source>
        <dbReference type="ARBA" id="ARBA00022692"/>
    </source>
</evidence>
<evidence type="ECO:0000256" key="6">
    <source>
        <dbReference type="ARBA" id="ARBA00023136"/>
    </source>
</evidence>
<feature type="transmembrane region" description="Helical" evidence="7">
    <location>
        <begin position="188"/>
        <end position="207"/>
    </location>
</feature>
<feature type="transmembrane region" description="Helical" evidence="7">
    <location>
        <begin position="163"/>
        <end position="182"/>
    </location>
</feature>
<dbReference type="GO" id="GO:0016413">
    <property type="term" value="F:O-acetyltransferase activity"/>
    <property type="evidence" value="ECO:0007669"/>
    <property type="project" value="TreeGrafter"/>
</dbReference>
<evidence type="ECO:0000256" key="2">
    <source>
        <dbReference type="ARBA" id="ARBA00007400"/>
    </source>
</evidence>
<feature type="transmembrane region" description="Helical" evidence="7">
    <location>
        <begin position="257"/>
        <end position="277"/>
    </location>
</feature>
<dbReference type="InterPro" id="IPR002656">
    <property type="entry name" value="Acyl_transf_3_dom"/>
</dbReference>
<keyword evidence="3" id="KW-1003">Cell membrane</keyword>
<keyword evidence="6 7" id="KW-0472">Membrane</keyword>
<feature type="transmembrane region" description="Helical" evidence="7">
    <location>
        <begin position="138"/>
        <end position="156"/>
    </location>
</feature>
<dbReference type="Proteomes" id="UP001139450">
    <property type="component" value="Unassembled WGS sequence"/>
</dbReference>
<protein>
    <submittedName>
        <fullName evidence="9">Acyltransferase</fullName>
    </submittedName>
</protein>
<reference evidence="9" key="1">
    <citation type="submission" date="2022-04" db="EMBL/GenBank/DDBJ databases">
        <title>Mucilaginibacter sp. RS28 isolated from freshwater.</title>
        <authorList>
            <person name="Ko S.-R."/>
        </authorList>
    </citation>
    <scope>NUCLEOTIDE SEQUENCE</scope>
    <source>
        <strain evidence="9">RS28</strain>
    </source>
</reference>
<feature type="domain" description="Acyltransferase 3" evidence="8">
    <location>
        <begin position="15"/>
        <end position="334"/>
    </location>
</feature>
<evidence type="ECO:0000256" key="3">
    <source>
        <dbReference type="ARBA" id="ARBA00022475"/>
    </source>
</evidence>
<feature type="transmembrane region" description="Helical" evidence="7">
    <location>
        <begin position="219"/>
        <end position="237"/>
    </location>
</feature>
<proteinExistence type="inferred from homology"/>
<keyword evidence="5 7" id="KW-1133">Transmembrane helix</keyword>
<dbReference type="EMBL" id="JALJEJ010000001">
    <property type="protein sequence ID" value="MCJ8208427.1"/>
    <property type="molecule type" value="Genomic_DNA"/>
</dbReference>
<dbReference type="PANTHER" id="PTHR40074">
    <property type="entry name" value="O-ACETYLTRANSFERASE WECH"/>
    <property type="match status" value="1"/>
</dbReference>
<comment type="subcellular location">
    <subcellularLocation>
        <location evidence="1">Cell membrane</location>
        <topology evidence="1">Multi-pass membrane protein</topology>
    </subcellularLocation>
</comment>
<sequence>MQNSLNESSPKKNYAFIDHIRCLAMMSIVAEHTLGSYHFPEGSARYWIYILIVQFAKFGTVIFFLLAGFLISEKFTDYTPGEYLKRRFASTFGPWLFWSVIFIVCYIVNLHVKERMYHDGRFNLANILKEAKETYLYTNYWFIINFMVSISLLLIFKKYLYSYKFGAVLLLFTLIYCVNIHFEWFDPSHTTAILGFVFFLWLGAQLRKHWLIVEYRVKLLPFPLLILLVVITFALSVMETRQLFNTHSVDPYNTLRFTNVLYSLSGFTLLLRVKEFAWLNKLRPRDTTYGIYLIHYILVIYLLPEIYHGVKVDPADQSTAVFYLIKLLSFVIVYALSWWITILLTKSKAHKLVGN</sequence>
<dbReference type="Pfam" id="PF01757">
    <property type="entry name" value="Acyl_transf_3"/>
    <property type="match status" value="1"/>
</dbReference>
<feature type="transmembrane region" description="Helical" evidence="7">
    <location>
        <begin position="289"/>
        <end position="308"/>
    </location>
</feature>
<feature type="transmembrane region" description="Helical" evidence="7">
    <location>
        <begin position="92"/>
        <end position="112"/>
    </location>
</feature>
<dbReference type="AlphaFoldDB" id="A0A9X2BA49"/>
<name>A0A9X2BA49_9SPHI</name>
<accession>A0A9X2BA49</accession>
<evidence type="ECO:0000256" key="1">
    <source>
        <dbReference type="ARBA" id="ARBA00004651"/>
    </source>
</evidence>
<dbReference type="PANTHER" id="PTHR40074:SF2">
    <property type="entry name" value="O-ACETYLTRANSFERASE WECH"/>
    <property type="match status" value="1"/>
</dbReference>
<evidence type="ECO:0000313" key="9">
    <source>
        <dbReference type="EMBL" id="MCJ8208427.1"/>
    </source>
</evidence>
<keyword evidence="4 7" id="KW-0812">Transmembrane</keyword>
<evidence type="ECO:0000313" key="10">
    <source>
        <dbReference type="Proteomes" id="UP001139450"/>
    </source>
</evidence>
<comment type="caution">
    <text evidence="9">The sequence shown here is derived from an EMBL/GenBank/DDBJ whole genome shotgun (WGS) entry which is preliminary data.</text>
</comment>
<feature type="transmembrane region" description="Helical" evidence="7">
    <location>
        <begin position="320"/>
        <end position="344"/>
    </location>
</feature>
<evidence type="ECO:0000256" key="5">
    <source>
        <dbReference type="ARBA" id="ARBA00022989"/>
    </source>
</evidence>
<evidence type="ECO:0000256" key="7">
    <source>
        <dbReference type="SAM" id="Phobius"/>
    </source>
</evidence>
<evidence type="ECO:0000259" key="8">
    <source>
        <dbReference type="Pfam" id="PF01757"/>
    </source>
</evidence>